<reference evidence="1" key="1">
    <citation type="submission" date="2022-12" db="EMBL/GenBank/DDBJ databases">
        <title>Genome Sequence of Lasiodiplodia mahajangana.</title>
        <authorList>
            <person name="Buettner E."/>
        </authorList>
    </citation>
    <scope>NUCLEOTIDE SEQUENCE</scope>
    <source>
        <strain evidence="1">VT137</strain>
    </source>
</reference>
<protein>
    <submittedName>
        <fullName evidence="1">Uncharacterized protein</fullName>
    </submittedName>
</protein>
<name>A0ACC2JSI9_9PEZI</name>
<evidence type="ECO:0000313" key="2">
    <source>
        <dbReference type="Proteomes" id="UP001153332"/>
    </source>
</evidence>
<organism evidence="1 2">
    <name type="scientific">Lasiodiplodia mahajangana</name>
    <dbReference type="NCBI Taxonomy" id="1108764"/>
    <lineage>
        <taxon>Eukaryota</taxon>
        <taxon>Fungi</taxon>
        <taxon>Dikarya</taxon>
        <taxon>Ascomycota</taxon>
        <taxon>Pezizomycotina</taxon>
        <taxon>Dothideomycetes</taxon>
        <taxon>Dothideomycetes incertae sedis</taxon>
        <taxon>Botryosphaeriales</taxon>
        <taxon>Botryosphaeriaceae</taxon>
        <taxon>Lasiodiplodia</taxon>
    </lineage>
</organism>
<accession>A0ACC2JSI9</accession>
<comment type="caution">
    <text evidence="1">The sequence shown here is derived from an EMBL/GenBank/DDBJ whole genome shotgun (WGS) entry which is preliminary data.</text>
</comment>
<gene>
    <name evidence="1" type="ORF">O1611_g3318</name>
</gene>
<evidence type="ECO:0000313" key="1">
    <source>
        <dbReference type="EMBL" id="KAJ8130314.1"/>
    </source>
</evidence>
<dbReference type="Proteomes" id="UP001153332">
    <property type="component" value="Unassembled WGS sequence"/>
</dbReference>
<sequence>MASSSATATADTLISLKVNLDGTTRRFKLPLRDLGANIFEDKLRGFLQIPNDTTAVIERYSDSATSYVTLTQSNVSVYKQLYRAAKAKQKLKLRVTTQPPIEPTKEIQAPKPVTIEDEPEEKLPEVSQPDIQPEAQSEAQEEPEAPVEKEAVKAKVVVGPNGVIETVFAPRTSQEFPSFVQQWRSRGNPRIHLRRDANGSEVVDFLRPSTTTKPLVTHDSPEGSRTNSSTTLADLMRDACERELATIKRREARAQTMKELMAKSKARLSKAETTEPPKPAAPVAKQNEETKEAEVSSQPEGMKLPFTVCCNSCDRAVPEAHFHCSICDDGDFDLCQDCVNRGISCYGDGHWLIKRTVVNGDIKCSSTHIAPKSARPPTTKPTLSPATSFSGISCRLAAPPSDWNLDFNSRTCNCCVQEFREAEFVHCTSCDDYDLCKGCFAKNQHGHHPKHGFTPAVKGTVIDPSISSQLAPGRNVLHNAICDGCDKYVRGIRHKCLDCPDWDYCSDCVKDASFIHANHRFVAIYEPLADRPFRTSSRATHYGISCDGPLCAARDGPKYIVGERYKCAVCHDTDFCANCEASPANTHNKTHPLIKFKTPVRHVSVTTTGEHEDGHRLPTMGDRCHRSRSSTQSPEKLASTMENIAATPVQTVVNVQPTEQLVVPASNPSSSAEIKEEALEVKEEALEIKEEALEIKEEANEMKILDSPQPPKSSPVNEDLIAVFKWDTIRDGSVLPPNHTFEQTWVLRNEGTVPWPAGCAVKFVGGDYMGAVDPAHPAGIHELVSASESTICYNSLSPGQEFPFTVLMRTPDRDGKVISYWRLTTPDGVKFGHKLWCDVDVRVPPKAEQAKAQIPAVVESETEVEETTPTAISQSRMIIPKLEHESPSGSIHEARSEIELGTETDTLAPSVDDDDEFEDCGGQDDWAEESDNGFFTDEEYDILDASDEEFLFEQQKMLSKN</sequence>
<proteinExistence type="predicted"/>
<keyword evidence="2" id="KW-1185">Reference proteome</keyword>
<dbReference type="EMBL" id="JAPUUL010000528">
    <property type="protein sequence ID" value="KAJ8130314.1"/>
    <property type="molecule type" value="Genomic_DNA"/>
</dbReference>